<dbReference type="VEuPathDB" id="CryptoDB:Cvel_6591"/>
<protein>
    <submittedName>
        <fullName evidence="2">Uncharacterized protein</fullName>
    </submittedName>
</protein>
<gene>
    <name evidence="2" type="ORF">Cvel_6591</name>
</gene>
<dbReference type="InterPro" id="IPR029058">
    <property type="entry name" value="AB_hydrolase_fold"/>
</dbReference>
<feature type="signal peptide" evidence="1">
    <location>
        <begin position="1"/>
        <end position="18"/>
    </location>
</feature>
<dbReference type="InterPro" id="IPR003386">
    <property type="entry name" value="LACT/PDAT_acylTrfase"/>
</dbReference>
<dbReference type="Gene3D" id="3.40.50.1820">
    <property type="entry name" value="alpha/beta hydrolase"/>
    <property type="match status" value="1"/>
</dbReference>
<evidence type="ECO:0000256" key="1">
    <source>
        <dbReference type="SAM" id="SignalP"/>
    </source>
</evidence>
<dbReference type="PhylomeDB" id="A0A0G4HES2"/>
<dbReference type="AlphaFoldDB" id="A0A0G4HES2"/>
<dbReference type="GO" id="GO:0008374">
    <property type="term" value="F:O-acyltransferase activity"/>
    <property type="evidence" value="ECO:0007669"/>
    <property type="project" value="InterPro"/>
</dbReference>
<organism evidence="2">
    <name type="scientific">Chromera velia CCMP2878</name>
    <dbReference type="NCBI Taxonomy" id="1169474"/>
    <lineage>
        <taxon>Eukaryota</taxon>
        <taxon>Sar</taxon>
        <taxon>Alveolata</taxon>
        <taxon>Colpodellida</taxon>
        <taxon>Chromeraceae</taxon>
        <taxon>Chromera</taxon>
    </lineage>
</organism>
<dbReference type="Pfam" id="PF02450">
    <property type="entry name" value="LCAT"/>
    <property type="match status" value="1"/>
</dbReference>
<reference evidence="2" key="1">
    <citation type="submission" date="2014-11" db="EMBL/GenBank/DDBJ databases">
        <authorList>
            <person name="Otto D Thomas"/>
            <person name="Naeem Raeece"/>
        </authorList>
    </citation>
    <scope>NUCLEOTIDE SEQUENCE</scope>
</reference>
<evidence type="ECO:0000313" key="2">
    <source>
        <dbReference type="EMBL" id="CEM42578.1"/>
    </source>
</evidence>
<feature type="chain" id="PRO_5005191381" evidence="1">
    <location>
        <begin position="19"/>
        <end position="522"/>
    </location>
</feature>
<name>A0A0G4HES2_9ALVE</name>
<dbReference type="EMBL" id="CDMZ01002482">
    <property type="protein sequence ID" value="CEM42578.1"/>
    <property type="molecule type" value="Genomic_DNA"/>
</dbReference>
<dbReference type="PANTHER" id="PTHR11440">
    <property type="entry name" value="LECITHIN-CHOLESTEROL ACYLTRANSFERASE-RELATED"/>
    <property type="match status" value="1"/>
</dbReference>
<dbReference type="SUPFAM" id="SSF53474">
    <property type="entry name" value="alpha/beta-Hydrolases"/>
    <property type="match status" value="1"/>
</dbReference>
<dbReference type="GO" id="GO:0006629">
    <property type="term" value="P:lipid metabolic process"/>
    <property type="evidence" value="ECO:0007669"/>
    <property type="project" value="InterPro"/>
</dbReference>
<sequence length="522" mass="58200">MPLVSVLLAALLCAVSSALKPVVIVPGLAGSGLFASIEKAVLPKCSKSKTFSRSRQRLWLSLSELYYNECLFDVLEMVYSNSTGFYENKQGVSIEADDFGGLHGISHLGYLVRETIPVVGEFAQMISALKAAGHKERETLFGIPYDWRLAPQQIDWSSVKRLSEEAVRKNGGEKIVWVAHSLGNIMSSYFFNAVVDAEWKEKHIDSFLSIAGPYGGTPTQHKAYLSGYNDFFKLTDKIALVKPLVVRKLQRTSGASFTLLPREELWGDAATFIVNEGGDDRGPSVYSSGNWTGALEEGLRGEVEKGVQLMGDSLWRDPLLPTVCVWGQMEGNKGDVPVAYEYASADYDKEPKITRTEAGDGTVAVRSARQCSEWKHSALSLELPKKHLDLIMTTQVIQIAVDLSTGDLETVVERESENRKRRKSFKQMKKEEEARTTNLRLRRSGSPVFRNETEGEIDGVSVVDETKLTQMWNMYVEVAESHPGASREEIDSIFEQRVTAKEEEQKQLQRESLRVEETLAIA</sequence>
<proteinExistence type="predicted"/>
<keyword evidence="1" id="KW-0732">Signal</keyword>
<accession>A0A0G4HES2</accession>